<protein>
    <submittedName>
        <fullName evidence="2">Uncharacterized protein</fullName>
    </submittedName>
</protein>
<evidence type="ECO:0000313" key="3">
    <source>
        <dbReference type="Proteomes" id="UP001187531"/>
    </source>
</evidence>
<organism evidence="2 3">
    <name type="scientific">Artemia franciscana</name>
    <name type="common">Brine shrimp</name>
    <name type="synonym">Artemia sanfranciscana</name>
    <dbReference type="NCBI Taxonomy" id="6661"/>
    <lineage>
        <taxon>Eukaryota</taxon>
        <taxon>Metazoa</taxon>
        <taxon>Ecdysozoa</taxon>
        <taxon>Arthropoda</taxon>
        <taxon>Crustacea</taxon>
        <taxon>Branchiopoda</taxon>
        <taxon>Anostraca</taxon>
        <taxon>Artemiidae</taxon>
        <taxon>Artemia</taxon>
    </lineage>
</organism>
<reference evidence="2" key="1">
    <citation type="submission" date="2023-07" db="EMBL/GenBank/DDBJ databases">
        <title>Chromosome-level genome assembly of Artemia franciscana.</title>
        <authorList>
            <person name="Jo E."/>
        </authorList>
    </citation>
    <scope>NUCLEOTIDE SEQUENCE</scope>
    <source>
        <tissue evidence="2">Whole body</tissue>
    </source>
</reference>
<keyword evidence="1" id="KW-0732">Signal</keyword>
<feature type="chain" id="PRO_5041654354" evidence="1">
    <location>
        <begin position="19"/>
        <end position="133"/>
    </location>
</feature>
<name>A0AA88HBR2_ARTSF</name>
<sequence>MLLYFLVLYCAFLCLCLGVKLNNAKAQEAPIEDATPLENAPVEGDEDAAARYRSYGGYGGYRRSHGGYGGYGRKRRNAESEEASVDRAIPLENVPIEGDEDAAARYRMNVELLLSSKVILMSSLKLSRASMFP</sequence>
<evidence type="ECO:0000313" key="2">
    <source>
        <dbReference type="EMBL" id="KAK2702601.1"/>
    </source>
</evidence>
<feature type="signal peptide" evidence="1">
    <location>
        <begin position="1"/>
        <end position="18"/>
    </location>
</feature>
<dbReference type="Proteomes" id="UP001187531">
    <property type="component" value="Unassembled WGS sequence"/>
</dbReference>
<dbReference type="AlphaFoldDB" id="A0AA88HBR2"/>
<comment type="caution">
    <text evidence="2">The sequence shown here is derived from an EMBL/GenBank/DDBJ whole genome shotgun (WGS) entry which is preliminary data.</text>
</comment>
<gene>
    <name evidence="2" type="ORF">QYM36_018791</name>
</gene>
<dbReference type="EMBL" id="JAVRJZ010000235">
    <property type="protein sequence ID" value="KAK2702601.1"/>
    <property type="molecule type" value="Genomic_DNA"/>
</dbReference>
<accession>A0AA88HBR2</accession>
<evidence type="ECO:0000256" key="1">
    <source>
        <dbReference type="SAM" id="SignalP"/>
    </source>
</evidence>
<keyword evidence="3" id="KW-1185">Reference proteome</keyword>
<proteinExistence type="predicted"/>